<dbReference type="SUPFAM" id="SSF52833">
    <property type="entry name" value="Thioredoxin-like"/>
    <property type="match status" value="1"/>
</dbReference>
<dbReference type="GO" id="GO:0009055">
    <property type="term" value="F:electron transfer activity"/>
    <property type="evidence" value="ECO:0007669"/>
    <property type="project" value="UniProtKB-UniRule"/>
</dbReference>
<keyword evidence="8 18" id="KW-0201">Cytochrome c-type biogenesis</keyword>
<feature type="transmembrane region" description="Helical" evidence="18">
    <location>
        <begin position="225"/>
        <end position="249"/>
    </location>
</feature>
<evidence type="ECO:0000256" key="9">
    <source>
        <dbReference type="ARBA" id="ARBA00022982"/>
    </source>
</evidence>
<evidence type="ECO:0000313" key="21">
    <source>
        <dbReference type="Proteomes" id="UP000575898"/>
    </source>
</evidence>
<dbReference type="Proteomes" id="UP000575898">
    <property type="component" value="Unassembled WGS sequence"/>
</dbReference>
<feature type="transmembrane region" description="Helical" evidence="18">
    <location>
        <begin position="261"/>
        <end position="283"/>
    </location>
</feature>
<dbReference type="Gene3D" id="3.40.30.10">
    <property type="entry name" value="Glutaredoxin"/>
    <property type="match status" value="1"/>
</dbReference>
<name>A0A840MKR9_9PROT</name>
<evidence type="ECO:0000256" key="7">
    <source>
        <dbReference type="ARBA" id="ARBA00022729"/>
    </source>
</evidence>
<dbReference type="Pfam" id="PF11412">
    <property type="entry name" value="DsbD_N"/>
    <property type="match status" value="1"/>
</dbReference>
<dbReference type="GO" id="GO:0017004">
    <property type="term" value="P:cytochrome complex assembly"/>
    <property type="evidence" value="ECO:0007669"/>
    <property type="project" value="UniProtKB-UniRule"/>
</dbReference>
<comment type="similarity">
    <text evidence="2 18">Belongs to the thioredoxin family. DsbD subfamily.</text>
</comment>
<evidence type="ECO:0000256" key="1">
    <source>
        <dbReference type="ARBA" id="ARBA00004429"/>
    </source>
</evidence>
<evidence type="ECO:0000256" key="6">
    <source>
        <dbReference type="ARBA" id="ARBA00022692"/>
    </source>
</evidence>
<dbReference type="PANTHER" id="PTHR32234">
    <property type="entry name" value="THIOL:DISULFIDE INTERCHANGE PROTEIN DSBD"/>
    <property type="match status" value="1"/>
</dbReference>
<dbReference type="InterPro" id="IPR028250">
    <property type="entry name" value="DsbDN"/>
</dbReference>
<dbReference type="Pfam" id="PF13899">
    <property type="entry name" value="Thioredoxin_7"/>
    <property type="match status" value="1"/>
</dbReference>
<dbReference type="Pfam" id="PF02683">
    <property type="entry name" value="DsbD_TM"/>
    <property type="match status" value="1"/>
</dbReference>
<dbReference type="CDD" id="cd02953">
    <property type="entry name" value="DsbDgamma"/>
    <property type="match status" value="1"/>
</dbReference>
<evidence type="ECO:0000256" key="17">
    <source>
        <dbReference type="ARBA" id="ARBA00047804"/>
    </source>
</evidence>
<dbReference type="Gene3D" id="2.60.40.1250">
    <property type="entry name" value="Thiol:disulfide interchange protein DsbD, N-terminal domain"/>
    <property type="match status" value="1"/>
</dbReference>
<gene>
    <name evidence="18" type="primary">dsbD</name>
    <name evidence="20" type="ORF">HNQ59_000721</name>
</gene>
<keyword evidence="10 18" id="KW-1133">Transmembrane helix</keyword>
<dbReference type="PROSITE" id="PS51352">
    <property type="entry name" value="THIOREDOXIN_2"/>
    <property type="match status" value="1"/>
</dbReference>
<dbReference type="AlphaFoldDB" id="A0A840MKR9"/>
<reference evidence="20 21" key="1">
    <citation type="submission" date="2020-08" db="EMBL/GenBank/DDBJ databases">
        <title>Genomic Encyclopedia of Type Strains, Phase IV (KMG-IV): sequencing the most valuable type-strain genomes for metagenomic binning, comparative biology and taxonomic classification.</title>
        <authorList>
            <person name="Goeker M."/>
        </authorList>
    </citation>
    <scope>NUCLEOTIDE SEQUENCE [LARGE SCALE GENOMIC DNA]</scope>
    <source>
        <strain evidence="20 21">DSM 27165</strain>
    </source>
</reference>
<feature type="chain" id="PRO_5033171756" description="Thiol:disulfide interchange protein DsbD" evidence="18">
    <location>
        <begin position="24"/>
        <end position="606"/>
    </location>
</feature>
<dbReference type="InterPro" id="IPR036929">
    <property type="entry name" value="DsbDN_sf"/>
</dbReference>
<keyword evidence="12 18" id="KW-0520">NAD</keyword>
<evidence type="ECO:0000256" key="15">
    <source>
        <dbReference type="ARBA" id="ARBA00023284"/>
    </source>
</evidence>
<feature type="transmembrane region" description="Helical" evidence="18">
    <location>
        <begin position="304"/>
        <end position="327"/>
    </location>
</feature>
<dbReference type="InterPro" id="IPR017937">
    <property type="entry name" value="Thioredoxin_CS"/>
</dbReference>
<comment type="catalytic activity">
    <reaction evidence="17 18">
        <text>[protein]-dithiol + NADP(+) = [protein]-disulfide + NADPH + H(+)</text>
        <dbReference type="Rhea" id="RHEA:18753"/>
        <dbReference type="Rhea" id="RHEA-COMP:10593"/>
        <dbReference type="Rhea" id="RHEA-COMP:10594"/>
        <dbReference type="ChEBI" id="CHEBI:15378"/>
        <dbReference type="ChEBI" id="CHEBI:29950"/>
        <dbReference type="ChEBI" id="CHEBI:50058"/>
        <dbReference type="ChEBI" id="CHEBI:57783"/>
        <dbReference type="ChEBI" id="CHEBI:58349"/>
        <dbReference type="EC" id="1.8.1.8"/>
    </reaction>
</comment>
<dbReference type="GO" id="GO:0047134">
    <property type="term" value="F:protein-disulfide reductase [NAD(P)H] activity"/>
    <property type="evidence" value="ECO:0007669"/>
    <property type="project" value="UniProtKB-UniRule"/>
</dbReference>
<keyword evidence="9 18" id="KW-0249">Electron transport</keyword>
<dbReference type="InterPro" id="IPR013766">
    <property type="entry name" value="Thioredoxin_domain"/>
</dbReference>
<evidence type="ECO:0000313" key="20">
    <source>
        <dbReference type="EMBL" id="MBB5017457.1"/>
    </source>
</evidence>
<comment type="caution">
    <text evidence="20">The sequence shown here is derived from an EMBL/GenBank/DDBJ whole genome shotgun (WGS) entry which is preliminary data.</text>
</comment>
<proteinExistence type="inferred from homology"/>
<accession>A0A840MKR9</accession>
<organism evidence="20 21">
    <name type="scientific">Chitinivorax tropicus</name>
    <dbReference type="NCBI Taxonomy" id="714531"/>
    <lineage>
        <taxon>Bacteria</taxon>
        <taxon>Pseudomonadati</taxon>
        <taxon>Pseudomonadota</taxon>
        <taxon>Betaproteobacteria</taxon>
        <taxon>Chitinivorax</taxon>
    </lineage>
</organism>
<protein>
    <recommendedName>
        <fullName evidence="18">Thiol:disulfide interchange protein DsbD</fullName>
        <ecNumber evidence="18">1.8.1.8</ecNumber>
    </recommendedName>
    <alternativeName>
        <fullName evidence="18">Protein-disulfide reductase</fullName>
        <shortName evidence="18">Disulfide reductase</shortName>
    </alternativeName>
</protein>
<evidence type="ECO:0000256" key="8">
    <source>
        <dbReference type="ARBA" id="ARBA00022748"/>
    </source>
</evidence>
<dbReference type="HAMAP" id="MF_00399">
    <property type="entry name" value="DbsD"/>
    <property type="match status" value="1"/>
</dbReference>
<dbReference type="NCBIfam" id="NF001419">
    <property type="entry name" value="PRK00293.1"/>
    <property type="match status" value="1"/>
</dbReference>
<feature type="disulfide bond" description="Redox-active" evidence="18">
    <location>
        <begin position="200"/>
        <end position="322"/>
    </location>
</feature>
<keyword evidence="3 18" id="KW-0813">Transport</keyword>
<feature type="transmembrane region" description="Helical" evidence="18">
    <location>
        <begin position="381"/>
        <end position="399"/>
    </location>
</feature>
<dbReference type="PROSITE" id="PS00194">
    <property type="entry name" value="THIOREDOXIN_1"/>
    <property type="match status" value="1"/>
</dbReference>
<keyword evidence="5 18" id="KW-0997">Cell inner membrane</keyword>
<dbReference type="GO" id="GO:0045454">
    <property type="term" value="P:cell redox homeostasis"/>
    <property type="evidence" value="ECO:0007669"/>
    <property type="project" value="TreeGrafter"/>
</dbReference>
<evidence type="ECO:0000256" key="16">
    <source>
        <dbReference type="ARBA" id="ARBA00047388"/>
    </source>
</evidence>
<comment type="catalytic activity">
    <reaction evidence="16 18">
        <text>[protein]-dithiol + NAD(+) = [protein]-disulfide + NADH + H(+)</text>
        <dbReference type="Rhea" id="RHEA:18749"/>
        <dbReference type="Rhea" id="RHEA-COMP:10593"/>
        <dbReference type="Rhea" id="RHEA-COMP:10594"/>
        <dbReference type="ChEBI" id="CHEBI:15378"/>
        <dbReference type="ChEBI" id="CHEBI:29950"/>
        <dbReference type="ChEBI" id="CHEBI:50058"/>
        <dbReference type="ChEBI" id="CHEBI:57540"/>
        <dbReference type="ChEBI" id="CHEBI:57945"/>
        <dbReference type="EC" id="1.8.1.8"/>
    </reaction>
</comment>
<evidence type="ECO:0000256" key="12">
    <source>
        <dbReference type="ARBA" id="ARBA00023027"/>
    </source>
</evidence>
<keyword evidence="13 18" id="KW-0472">Membrane</keyword>
<evidence type="ECO:0000256" key="4">
    <source>
        <dbReference type="ARBA" id="ARBA00022475"/>
    </source>
</evidence>
<feature type="transmembrane region" description="Helical" evidence="18">
    <location>
        <begin position="347"/>
        <end position="369"/>
    </location>
</feature>
<keyword evidence="21" id="KW-1185">Reference proteome</keyword>
<evidence type="ECO:0000256" key="2">
    <source>
        <dbReference type="ARBA" id="ARBA00007241"/>
    </source>
</evidence>
<keyword evidence="11 18" id="KW-0560">Oxidoreductase</keyword>
<dbReference type="InterPro" id="IPR022910">
    <property type="entry name" value="Thiol_diS_interchange_DbsD"/>
</dbReference>
<feature type="transmembrane region" description="Helical" evidence="18">
    <location>
        <begin position="184"/>
        <end position="213"/>
    </location>
</feature>
<keyword evidence="4 18" id="KW-1003">Cell membrane</keyword>
<dbReference type="EC" id="1.8.1.8" evidence="18"/>
<evidence type="ECO:0000256" key="10">
    <source>
        <dbReference type="ARBA" id="ARBA00022989"/>
    </source>
</evidence>
<feature type="domain" description="Thioredoxin" evidence="19">
    <location>
        <begin position="459"/>
        <end position="601"/>
    </location>
</feature>
<comment type="subcellular location">
    <subcellularLocation>
        <location evidence="1 18">Cell inner membrane</location>
        <topology evidence="1 18">Multi-pass membrane protein</topology>
    </subcellularLocation>
</comment>
<dbReference type="PANTHER" id="PTHR32234:SF0">
    <property type="entry name" value="THIOL:DISULFIDE INTERCHANGE PROTEIN DSBD"/>
    <property type="match status" value="1"/>
</dbReference>
<comment type="function">
    <text evidence="18">Required to facilitate the formation of correct disulfide bonds in some periplasmic proteins and for the assembly of the periplasmic c-type cytochromes. Acts by transferring electrons from cytoplasmic thioredoxin to the periplasm. This transfer involves a cascade of disulfide bond formation and reduction steps.</text>
</comment>
<feature type="disulfide bond" description="Redox-active" evidence="18">
    <location>
        <begin position="517"/>
        <end position="520"/>
    </location>
</feature>
<feature type="transmembrane region" description="Helical" evidence="18">
    <location>
        <begin position="435"/>
        <end position="456"/>
    </location>
</feature>
<sequence precursor="true">MSRLLRPFIAFIMLCSAALTAHAAGSPDLLPPEQAFAAQARLLDPQTVEVSYHIASGYYMYRERFKFKLETTGTTLGEAKFPPGKIKQDDYFGQVETYRDTLKFTLPLAQPTAGPITLKVTSQGCADAGVCYPPYTHTLKLSPGSASPAPSGTGSAKLDKLLGADASGPPGAQNPFASKSLVSLLGFFFLAGLGLAFTACMYPLIPILSGIIVGQGKAVSKSRGFLLSMLYVQGMALAYALAGVAAGLTGTLLSNALQKPWVLGLFSIFFVIMAGGMFGLYQIQLPSGLQSRLSDRSNRMQGGHYASVFGMGILSALIVGPCVAPPLAMALGYIGATRDVVLGGSSLYAMALGMGTPLIAVGVFGGHILPRAGAWMNTVKAIFGTLMLAVAIWIATPILPPLAYMLSWSALLIISAIYLHALDPLPSNASGWRKLWKGVGVIALLGGSALLLGALAGNRDVLQPLKSFTLASGAHATAETSQSHLAFKRIGSVEELDQALADHAGKRIMLDFYADWCVSCKEMERFTFTDQRVTAQLKDVVLLQADVTDNTDAHQQLLKRFGLFGPPGIIFFNSQGQAQAEQVIGFQTADQFLSTLSRLIPPSSES</sequence>
<evidence type="ECO:0000256" key="13">
    <source>
        <dbReference type="ARBA" id="ARBA00023136"/>
    </source>
</evidence>
<keyword evidence="7 18" id="KW-0732">Signal</keyword>
<keyword evidence="6 18" id="KW-0812">Transmembrane</keyword>
<dbReference type="RefSeq" id="WP_184035262.1">
    <property type="nucleotide sequence ID" value="NZ_JACHHY010000003.1"/>
</dbReference>
<evidence type="ECO:0000256" key="11">
    <source>
        <dbReference type="ARBA" id="ARBA00023002"/>
    </source>
</evidence>
<evidence type="ECO:0000259" key="19">
    <source>
        <dbReference type="PROSITE" id="PS51352"/>
    </source>
</evidence>
<keyword evidence="15 18" id="KW-0676">Redox-active center</keyword>
<evidence type="ECO:0000256" key="3">
    <source>
        <dbReference type="ARBA" id="ARBA00022448"/>
    </source>
</evidence>
<dbReference type="InterPro" id="IPR036249">
    <property type="entry name" value="Thioredoxin-like_sf"/>
</dbReference>
<evidence type="ECO:0000256" key="18">
    <source>
        <dbReference type="HAMAP-Rule" id="MF_00399"/>
    </source>
</evidence>
<evidence type="ECO:0000256" key="5">
    <source>
        <dbReference type="ARBA" id="ARBA00022519"/>
    </source>
</evidence>
<feature type="signal peptide" evidence="18">
    <location>
        <begin position="1"/>
        <end position="23"/>
    </location>
</feature>
<dbReference type="EMBL" id="JACHHY010000003">
    <property type="protein sequence ID" value="MBB5017457.1"/>
    <property type="molecule type" value="Genomic_DNA"/>
</dbReference>
<feature type="transmembrane region" description="Helical" evidence="18">
    <location>
        <begin position="405"/>
        <end position="423"/>
    </location>
</feature>
<dbReference type="SUPFAM" id="SSF74863">
    <property type="entry name" value="Thiol:disulfide interchange protein DsbD, N-terminal domain (DsbD-alpha)"/>
    <property type="match status" value="1"/>
</dbReference>
<evidence type="ECO:0000256" key="14">
    <source>
        <dbReference type="ARBA" id="ARBA00023157"/>
    </source>
</evidence>
<dbReference type="InterPro" id="IPR003834">
    <property type="entry name" value="Cyt_c_assmbl_TM_dom"/>
</dbReference>
<keyword evidence="14 18" id="KW-1015">Disulfide bond</keyword>
<dbReference type="GO" id="GO:0005886">
    <property type="term" value="C:plasma membrane"/>
    <property type="evidence" value="ECO:0007669"/>
    <property type="project" value="UniProtKB-SubCell"/>
</dbReference>
<dbReference type="InterPro" id="IPR035671">
    <property type="entry name" value="DsbD_gamma"/>
</dbReference>
<feature type="disulfide bond" description="Redox-active" evidence="18">
    <location>
        <begin position="125"/>
        <end position="131"/>
    </location>
</feature>